<keyword evidence="3 16" id="KW-0004">4Fe-4S</keyword>
<protein>
    <recommendedName>
        <fullName evidence="15">Sensor histidine kinase</fullName>
        <ecNumber evidence="15">2.7.13.3</ecNumber>
    </recommendedName>
</protein>
<evidence type="ECO:0000256" key="15">
    <source>
        <dbReference type="PIRNR" id="PIRNR037432"/>
    </source>
</evidence>
<keyword evidence="10 15" id="KW-0067">ATP-binding</keyword>
<keyword evidence="6 15" id="KW-0808">Transferase</keyword>
<evidence type="ECO:0000256" key="10">
    <source>
        <dbReference type="ARBA" id="ARBA00022840"/>
    </source>
</evidence>
<dbReference type="GO" id="GO:0016020">
    <property type="term" value="C:membrane"/>
    <property type="evidence" value="ECO:0007669"/>
    <property type="project" value="InterPro"/>
</dbReference>
<keyword evidence="12 15" id="KW-0902">Two-component regulatory system</keyword>
<reference evidence="20" key="1">
    <citation type="submission" date="2018-10" db="EMBL/GenBank/DDBJ databases">
        <title>FDA dAtabase for Regulatory Grade micrObial Sequences (FDA-ARGOS): Supporting development and validation of Infectious Disease Dx tests.</title>
        <authorList>
            <person name="Minogue T."/>
            <person name="Wolcott M."/>
            <person name="Wasieloski L."/>
            <person name="Aguilar W."/>
            <person name="Moore D."/>
            <person name="Tallon L."/>
            <person name="Sadzewicz L."/>
            <person name="Sengamalay N."/>
            <person name="Ott S."/>
            <person name="Godinez A."/>
            <person name="Nagaraj S."/>
            <person name="Vavikolanu K."/>
            <person name="Vyas G."/>
            <person name="Nadendla S."/>
            <person name="George J."/>
            <person name="Sichtig H."/>
        </authorList>
    </citation>
    <scope>NUCLEOTIDE SEQUENCE [LARGE SCALE GENOMIC DNA]</scope>
    <source>
        <strain evidence="20">FDAARGOS_343</strain>
    </source>
</reference>
<dbReference type="InterPro" id="IPR017203">
    <property type="entry name" value="Sig_transdc_His_kinase_NreB"/>
</dbReference>
<feature type="modified residue" description="Phosphohistidine; by autocatalysis" evidence="17">
    <location>
        <position position="157"/>
    </location>
</feature>
<dbReference type="RefSeq" id="WP_185763414.1">
    <property type="nucleotide sequence ID" value="NZ_RIBP01000001.1"/>
</dbReference>
<dbReference type="InterPro" id="IPR005467">
    <property type="entry name" value="His_kinase_dom"/>
</dbReference>
<dbReference type="InterPro" id="IPR050482">
    <property type="entry name" value="Sensor_HK_TwoCompSys"/>
</dbReference>
<dbReference type="PANTHER" id="PTHR24421:SF10">
    <property type="entry name" value="NITRATE_NITRITE SENSOR PROTEIN NARQ"/>
    <property type="match status" value="1"/>
</dbReference>
<evidence type="ECO:0000256" key="2">
    <source>
        <dbReference type="ARBA" id="ARBA00004496"/>
    </source>
</evidence>
<dbReference type="InterPro" id="IPR036890">
    <property type="entry name" value="HATPase_C_sf"/>
</dbReference>
<dbReference type="Pfam" id="PF02518">
    <property type="entry name" value="HATPase_c"/>
    <property type="match status" value="1"/>
</dbReference>
<sequence>MGVAMSKQKLIEAMFQKMNDAVFFLKQNEVLFMNPKAVELINKFEVDLFNMPSICHVCNGMTNEEGYQTCSSCFIEGDKNLESFQLFLTKKHGSDSSDIPFSGSYFLLDALEEVNVLVLRNLTNQQETEKLQYQKSLTEYVIHASEEERKRLSRELHDGLAQEIYSALIQLQSMRYTPDFNKVKETASKVETIIVKSLNSIKSMAIDLRPAALDDMGLYAALKSYCKRYEETFGMEVELYSNIQSERFDGNIETMVYRVCTEALINAAKYADVEQVVVYLLAGKKQLRVEVMDEGVGFDLHNIHVKGSGLGLRNMEERISLLGGKVSIETAIGIGTKVLAVIPLEQEDNND</sequence>
<keyword evidence="7 16" id="KW-0479">Metal-binding</keyword>
<comment type="caution">
    <text evidence="19">The sequence shown here is derived from an EMBL/GenBank/DDBJ whole genome shotgun (WGS) entry which is preliminary data.</text>
</comment>
<keyword evidence="13 16" id="KW-0411">Iron-sulfur</keyword>
<dbReference type="PRINTS" id="PR00344">
    <property type="entry name" value="BCTRLSENSOR"/>
</dbReference>
<dbReference type="GO" id="GO:0051539">
    <property type="term" value="F:4 iron, 4 sulfur cluster binding"/>
    <property type="evidence" value="ECO:0007669"/>
    <property type="project" value="UniProtKB-KW"/>
</dbReference>
<evidence type="ECO:0000256" key="9">
    <source>
        <dbReference type="ARBA" id="ARBA00022777"/>
    </source>
</evidence>
<evidence type="ECO:0000313" key="19">
    <source>
        <dbReference type="EMBL" id="TRZ39994.1"/>
    </source>
</evidence>
<dbReference type="Pfam" id="PF07730">
    <property type="entry name" value="HisKA_3"/>
    <property type="match status" value="1"/>
</dbReference>
<dbReference type="Proteomes" id="UP000319837">
    <property type="component" value="Unassembled WGS sequence"/>
</dbReference>
<keyword evidence="8 15" id="KW-0547">Nucleotide-binding</keyword>
<dbReference type="SMART" id="SM00387">
    <property type="entry name" value="HATPase_c"/>
    <property type="match status" value="1"/>
</dbReference>
<gene>
    <name evidence="19" type="ORF">CEQ21_03370</name>
</gene>
<dbReference type="Gene3D" id="3.30.565.10">
    <property type="entry name" value="Histidine kinase-like ATPase, C-terminal domain"/>
    <property type="match status" value="1"/>
</dbReference>
<feature type="binding site" evidence="16">
    <location>
        <position position="73"/>
    </location>
    <ligand>
        <name>[4Fe-4S] cluster</name>
        <dbReference type="ChEBI" id="CHEBI:49883"/>
    </ligand>
</feature>
<dbReference type="GO" id="GO:0046983">
    <property type="term" value="F:protein dimerization activity"/>
    <property type="evidence" value="ECO:0007669"/>
    <property type="project" value="InterPro"/>
</dbReference>
<evidence type="ECO:0000256" key="5">
    <source>
        <dbReference type="ARBA" id="ARBA00022553"/>
    </source>
</evidence>
<comment type="cofactor">
    <cofactor evidence="16">
        <name>[4Fe-4S] cluster</name>
        <dbReference type="ChEBI" id="CHEBI:49883"/>
    </cofactor>
    <text evidence="16">Binds 1 [4Fe-4S] cluster.</text>
</comment>
<keyword evidence="4" id="KW-0963">Cytoplasm</keyword>
<organism evidence="19 20">
    <name type="scientific">Niallia circulans</name>
    <name type="common">Bacillus circulans</name>
    <dbReference type="NCBI Taxonomy" id="1397"/>
    <lineage>
        <taxon>Bacteria</taxon>
        <taxon>Bacillati</taxon>
        <taxon>Bacillota</taxon>
        <taxon>Bacilli</taxon>
        <taxon>Bacillales</taxon>
        <taxon>Bacillaceae</taxon>
        <taxon>Niallia</taxon>
    </lineage>
</organism>
<dbReference type="GO" id="GO:0005524">
    <property type="term" value="F:ATP binding"/>
    <property type="evidence" value="ECO:0007669"/>
    <property type="project" value="UniProtKB-KW"/>
</dbReference>
<dbReference type="EMBL" id="RIBP01000001">
    <property type="protein sequence ID" value="TRZ39994.1"/>
    <property type="molecule type" value="Genomic_DNA"/>
</dbReference>
<evidence type="ECO:0000256" key="14">
    <source>
        <dbReference type="ARBA" id="ARBA00024827"/>
    </source>
</evidence>
<comment type="subcellular location">
    <subcellularLocation>
        <location evidence="2">Cytoplasm</location>
    </subcellularLocation>
</comment>
<name>A0A553SSM7_NIACI</name>
<evidence type="ECO:0000256" key="16">
    <source>
        <dbReference type="PIRSR" id="PIRSR037432-50"/>
    </source>
</evidence>
<dbReference type="CDD" id="cd16917">
    <property type="entry name" value="HATPase_UhpB-NarQ-NarX-like"/>
    <property type="match status" value="1"/>
</dbReference>
<dbReference type="GO" id="GO:0005506">
    <property type="term" value="F:iron ion binding"/>
    <property type="evidence" value="ECO:0007669"/>
    <property type="project" value="InterPro"/>
</dbReference>
<evidence type="ECO:0000256" key="12">
    <source>
        <dbReference type="ARBA" id="ARBA00023012"/>
    </source>
</evidence>
<feature type="binding site" evidence="16">
    <location>
        <position position="55"/>
    </location>
    <ligand>
        <name>[4Fe-4S] cluster</name>
        <dbReference type="ChEBI" id="CHEBI:49883"/>
    </ligand>
</feature>
<dbReference type="AlphaFoldDB" id="A0A553SSM7"/>
<dbReference type="PIRSF" id="PIRSF037432">
    <property type="entry name" value="STHK_NreB"/>
    <property type="match status" value="1"/>
</dbReference>
<feature type="binding site" evidence="16">
    <location>
        <position position="70"/>
    </location>
    <ligand>
        <name>[4Fe-4S] cluster</name>
        <dbReference type="ChEBI" id="CHEBI:49883"/>
    </ligand>
</feature>
<feature type="binding site" evidence="16">
    <location>
        <position position="58"/>
    </location>
    <ligand>
        <name>[4Fe-4S] cluster</name>
        <dbReference type="ChEBI" id="CHEBI:49883"/>
    </ligand>
</feature>
<comment type="PTM">
    <text evidence="17">Autophosphorylated.</text>
</comment>
<dbReference type="InterPro" id="IPR004358">
    <property type="entry name" value="Sig_transdc_His_kin-like_C"/>
</dbReference>
<proteinExistence type="predicted"/>
<dbReference type="Gene3D" id="1.20.5.1930">
    <property type="match status" value="1"/>
</dbReference>
<dbReference type="PROSITE" id="PS50109">
    <property type="entry name" value="HIS_KIN"/>
    <property type="match status" value="1"/>
</dbReference>
<evidence type="ECO:0000256" key="17">
    <source>
        <dbReference type="PIRSR" id="PIRSR037432-51"/>
    </source>
</evidence>
<dbReference type="EC" id="2.7.13.3" evidence="15"/>
<feature type="domain" description="Histidine kinase" evidence="18">
    <location>
        <begin position="159"/>
        <end position="346"/>
    </location>
</feature>
<accession>A0A553SSM7</accession>
<dbReference type="GO" id="GO:0005737">
    <property type="term" value="C:cytoplasm"/>
    <property type="evidence" value="ECO:0007669"/>
    <property type="project" value="UniProtKB-SubCell"/>
</dbReference>
<evidence type="ECO:0000256" key="4">
    <source>
        <dbReference type="ARBA" id="ARBA00022490"/>
    </source>
</evidence>
<comment type="function">
    <text evidence="14">Member of the two-component regulatory system NreB/NreC involved in the control of dissimilatory nitrate/nitrite reduction in response to oxygen. NreB functions as a direct oxygen sensor histidine kinase which is autophosphorylated, in the absence of oxygen, probably at the conserved histidine residue, and transfers its phosphate group probably to a conserved aspartate residue of NreC. NreB/NreC activates the expression of the nitrate (narGHJI) and nitrite (nir) reductase operons, as well as the putative nitrate transporter gene narT.</text>
</comment>
<evidence type="ECO:0000256" key="7">
    <source>
        <dbReference type="ARBA" id="ARBA00022723"/>
    </source>
</evidence>
<evidence type="ECO:0000313" key="20">
    <source>
        <dbReference type="Proteomes" id="UP000319837"/>
    </source>
</evidence>
<dbReference type="PANTHER" id="PTHR24421">
    <property type="entry name" value="NITRATE/NITRITE SENSOR PROTEIN NARX-RELATED"/>
    <property type="match status" value="1"/>
</dbReference>
<dbReference type="InterPro" id="IPR011712">
    <property type="entry name" value="Sig_transdc_His_kin_sub3_dim/P"/>
</dbReference>
<evidence type="ECO:0000259" key="18">
    <source>
        <dbReference type="PROSITE" id="PS50109"/>
    </source>
</evidence>
<keyword evidence="9 15" id="KW-0418">Kinase</keyword>
<comment type="catalytic activity">
    <reaction evidence="1 15">
        <text>ATP + protein L-histidine = ADP + protein N-phospho-L-histidine.</text>
        <dbReference type="EC" id="2.7.13.3"/>
    </reaction>
</comment>
<dbReference type="SUPFAM" id="SSF55874">
    <property type="entry name" value="ATPase domain of HSP90 chaperone/DNA topoisomerase II/histidine kinase"/>
    <property type="match status" value="1"/>
</dbReference>
<keyword evidence="11 16" id="KW-0408">Iron</keyword>
<dbReference type="GO" id="GO:0000155">
    <property type="term" value="F:phosphorelay sensor kinase activity"/>
    <property type="evidence" value="ECO:0007669"/>
    <property type="project" value="InterPro"/>
</dbReference>
<evidence type="ECO:0000256" key="1">
    <source>
        <dbReference type="ARBA" id="ARBA00000085"/>
    </source>
</evidence>
<evidence type="ECO:0000256" key="13">
    <source>
        <dbReference type="ARBA" id="ARBA00023014"/>
    </source>
</evidence>
<evidence type="ECO:0000256" key="8">
    <source>
        <dbReference type="ARBA" id="ARBA00022741"/>
    </source>
</evidence>
<keyword evidence="5 17" id="KW-0597">Phosphoprotein</keyword>
<evidence type="ECO:0000256" key="6">
    <source>
        <dbReference type="ARBA" id="ARBA00022679"/>
    </source>
</evidence>
<evidence type="ECO:0000256" key="3">
    <source>
        <dbReference type="ARBA" id="ARBA00022485"/>
    </source>
</evidence>
<dbReference type="InterPro" id="IPR003594">
    <property type="entry name" value="HATPase_dom"/>
</dbReference>
<evidence type="ECO:0000256" key="11">
    <source>
        <dbReference type="ARBA" id="ARBA00023004"/>
    </source>
</evidence>